<name>A0A8S5SN45_9CAUD</name>
<organism evidence="1">
    <name type="scientific">Myoviridae sp. ctPoO4</name>
    <dbReference type="NCBI Taxonomy" id="2827685"/>
    <lineage>
        <taxon>Viruses</taxon>
        <taxon>Duplodnaviria</taxon>
        <taxon>Heunggongvirae</taxon>
        <taxon>Uroviricota</taxon>
        <taxon>Caudoviricetes</taxon>
    </lineage>
</organism>
<sequence>MGTKDKLQQLCRKYLKKLYRKARDIGLDEFVERTITENENGRCTATVEQVNMLASLCGDDRIKREEIPNLLGLSYRKCNEQKIFKRIRKFKDKGIYSKVDAIILKDKMI</sequence>
<dbReference type="EMBL" id="BK032629">
    <property type="protein sequence ID" value="DAF52103.1"/>
    <property type="molecule type" value="Genomic_DNA"/>
</dbReference>
<reference evidence="1" key="1">
    <citation type="journal article" date="2021" name="Proc. Natl. Acad. Sci. U.S.A.">
        <title>A Catalog of Tens of Thousands of Viruses from Human Metagenomes Reveals Hidden Associations with Chronic Diseases.</title>
        <authorList>
            <person name="Tisza M.J."/>
            <person name="Buck C.B."/>
        </authorList>
    </citation>
    <scope>NUCLEOTIDE SEQUENCE</scope>
    <source>
        <strain evidence="1">CtPoO4</strain>
    </source>
</reference>
<proteinExistence type="predicted"/>
<accession>A0A8S5SN45</accession>
<protein>
    <submittedName>
        <fullName evidence="1">Uncharacterized protein</fullName>
    </submittedName>
</protein>
<evidence type="ECO:0000313" key="1">
    <source>
        <dbReference type="EMBL" id="DAF52103.1"/>
    </source>
</evidence>